<feature type="chain" id="PRO_5015090966" evidence="2">
    <location>
        <begin position="28"/>
        <end position="111"/>
    </location>
</feature>
<organism evidence="3">
    <name type="scientific">Hordeum vulgare subsp. vulgare</name>
    <name type="common">Domesticated barley</name>
    <dbReference type="NCBI Taxonomy" id="112509"/>
    <lineage>
        <taxon>Eukaryota</taxon>
        <taxon>Viridiplantae</taxon>
        <taxon>Streptophyta</taxon>
        <taxon>Embryophyta</taxon>
        <taxon>Tracheophyta</taxon>
        <taxon>Spermatophyta</taxon>
        <taxon>Magnoliopsida</taxon>
        <taxon>Liliopsida</taxon>
        <taxon>Poales</taxon>
        <taxon>Poaceae</taxon>
        <taxon>BOP clade</taxon>
        <taxon>Pooideae</taxon>
        <taxon>Triticodae</taxon>
        <taxon>Triticeae</taxon>
        <taxon>Hordeinae</taxon>
        <taxon>Hordeum</taxon>
    </lineage>
</organism>
<sequence>MAATVRTWLVVAALACALTLALRSADAKATEGPSPSSSPAQKPKCTPGAATPCRVGAMRDPENQEEEGLFNVKVRGPSGAGDSDSDDDYSDPDQPKDPDQPDDDDLVVLGH</sequence>
<gene>
    <name evidence="4" type="primary">LOC123413066</name>
</gene>
<evidence type="ECO:0000313" key="4">
    <source>
        <dbReference type="EnsemblPlants" id="HORVU.MOREX.r3.7HG0721990.1.CDS1"/>
    </source>
</evidence>
<dbReference type="EMBL" id="AK376007">
    <property type="protein sequence ID" value="BAK07202.1"/>
    <property type="molecule type" value="mRNA"/>
</dbReference>
<dbReference type="PaxDb" id="4513-MLOC_16271.1"/>
<dbReference type="Gramene" id="HORVU.MOREX.r3.7HG0721990.1">
    <property type="protein sequence ID" value="HORVU.MOREX.r3.7HG0721990.1.CDS1"/>
    <property type="gene ID" value="HORVU.MOREX.r3.7HG0721990"/>
</dbReference>
<feature type="region of interest" description="Disordered" evidence="1">
    <location>
        <begin position="24"/>
        <end position="111"/>
    </location>
</feature>
<evidence type="ECO:0000313" key="3">
    <source>
        <dbReference type="EMBL" id="BAK07202.1"/>
    </source>
</evidence>
<feature type="compositionally biased region" description="Acidic residues" evidence="1">
    <location>
        <begin position="100"/>
        <end position="111"/>
    </location>
</feature>
<keyword evidence="5" id="KW-1185">Reference proteome</keyword>
<reference evidence="3" key="1">
    <citation type="journal article" date="2011" name="Plant Physiol.">
        <title>Comprehensive sequence analysis of 24,783 barley full-length cDNAs derived from 12 clone libraries.</title>
        <authorList>
            <person name="Matsumoto T."/>
            <person name="Tanaka T."/>
            <person name="Sakai H."/>
            <person name="Amano N."/>
            <person name="Kanamori H."/>
            <person name="Kurita K."/>
            <person name="Kikuta A."/>
            <person name="Kamiya K."/>
            <person name="Yamamoto M."/>
            <person name="Ikawa H."/>
            <person name="Fujii N."/>
            <person name="Hori K."/>
            <person name="Itoh T."/>
            <person name="Sato K."/>
        </authorList>
    </citation>
    <scope>NUCLEOTIDE SEQUENCE</scope>
</reference>
<dbReference type="KEGG" id="hvg:123413066"/>
<dbReference type="eggNOG" id="ENOG502R3NV">
    <property type="taxonomic scope" value="Eukaryota"/>
</dbReference>
<dbReference type="GeneID" id="123413066"/>
<dbReference type="OrthoDB" id="692055at2759"/>
<protein>
    <submittedName>
        <fullName evidence="3">Predicted protein</fullName>
    </submittedName>
</protein>
<dbReference type="HOGENOM" id="CLU_140024_0_0_1"/>
<reference evidence="4" key="3">
    <citation type="submission" date="2020-10" db="EMBL/GenBank/DDBJ databases">
        <authorList>
            <person name="Scholz U."/>
            <person name="Mascher M."/>
            <person name="Fiebig A."/>
        </authorList>
    </citation>
    <scope>NUCLEOTIDE SEQUENCE [LARGE SCALE GENOMIC DNA]</scope>
    <source>
        <strain evidence="4">cv. Morex</strain>
    </source>
</reference>
<feature type="signal peptide" evidence="2">
    <location>
        <begin position="1"/>
        <end position="27"/>
    </location>
</feature>
<keyword evidence="2" id="KW-0732">Signal</keyword>
<dbReference type="EnsemblPlants" id="HORVU.MOREX.r3.7HG0721990.1">
    <property type="protein sequence ID" value="HORVU.MOREX.r3.7HG0721990.1.CDS1"/>
    <property type="gene ID" value="HORVU.MOREX.r3.7HG0721990"/>
</dbReference>
<dbReference type="Proteomes" id="UP000011116">
    <property type="component" value="Chromosome 7H"/>
</dbReference>
<dbReference type="Gramene" id="HORVU.MOREX.r2.7HG0598790.1">
    <property type="protein sequence ID" value="HORVU.MOREX.r2.7HG0598790.1.CDS.1"/>
    <property type="gene ID" value="HORVU.MOREX.r2.7HG0598790"/>
</dbReference>
<evidence type="ECO:0000313" key="5">
    <source>
        <dbReference type="Proteomes" id="UP000011116"/>
    </source>
</evidence>
<evidence type="ECO:0000256" key="2">
    <source>
        <dbReference type="SAM" id="SignalP"/>
    </source>
</evidence>
<proteinExistence type="evidence at transcript level"/>
<name>F2EIN0_HORVV</name>
<reference evidence="5" key="2">
    <citation type="journal article" date="2012" name="Nature">
        <title>A physical, genetic and functional sequence assembly of the barley genome.</title>
        <authorList>
            <consortium name="The International Barley Genome Sequencing Consortium"/>
            <person name="Mayer K.F."/>
            <person name="Waugh R."/>
            <person name="Brown J.W."/>
            <person name="Schulman A."/>
            <person name="Langridge P."/>
            <person name="Platzer M."/>
            <person name="Fincher G.B."/>
            <person name="Muehlbauer G.J."/>
            <person name="Sato K."/>
            <person name="Close T.J."/>
            <person name="Wise R.P."/>
            <person name="Stein N."/>
        </authorList>
    </citation>
    <scope>NUCLEOTIDE SEQUENCE [LARGE SCALE GENOMIC DNA]</scope>
    <source>
        <strain evidence="5">cv. Morex</strain>
    </source>
</reference>
<dbReference type="OMA" id="HHDPENQ"/>
<accession>F2EIN0</accession>
<dbReference type="AlphaFoldDB" id="F2EIN0"/>
<evidence type="ECO:0000256" key="1">
    <source>
        <dbReference type="SAM" id="MobiDB-lite"/>
    </source>
</evidence>
<reference evidence="4" key="4">
    <citation type="submission" date="2022-01" db="UniProtKB">
        <authorList>
            <consortium name="EnsemblPlants"/>
        </authorList>
    </citation>
    <scope>IDENTIFICATION</scope>
    <source>
        <strain evidence="4">subsp. vulgare</strain>
    </source>
</reference>
<dbReference type="RefSeq" id="XP_044961948.1">
    <property type="nucleotide sequence ID" value="XM_045106013.1"/>
</dbReference>